<organism evidence="1 2">
    <name type="scientific">Neofusicoccum parvum</name>
    <dbReference type="NCBI Taxonomy" id="310453"/>
    <lineage>
        <taxon>Eukaryota</taxon>
        <taxon>Fungi</taxon>
        <taxon>Dikarya</taxon>
        <taxon>Ascomycota</taxon>
        <taxon>Pezizomycotina</taxon>
        <taxon>Dothideomycetes</taxon>
        <taxon>Dothideomycetes incertae sedis</taxon>
        <taxon>Botryosphaeriales</taxon>
        <taxon>Botryosphaeriaceae</taxon>
        <taxon>Neofusicoccum</taxon>
    </lineage>
</organism>
<gene>
    <name evidence="1" type="primary">g11180</name>
    <name evidence="1" type="ORF">NpPPO83_00011180</name>
</gene>
<protein>
    <submittedName>
        <fullName evidence="1">SNF2-related protein</fullName>
    </submittedName>
</protein>
<dbReference type="EMBL" id="BSXG01000035">
    <property type="protein sequence ID" value="GME27220.1"/>
    <property type="molecule type" value="Genomic_DNA"/>
</dbReference>
<proteinExistence type="predicted"/>
<evidence type="ECO:0000313" key="2">
    <source>
        <dbReference type="Proteomes" id="UP001165186"/>
    </source>
</evidence>
<evidence type="ECO:0000313" key="1">
    <source>
        <dbReference type="EMBL" id="GME27220.1"/>
    </source>
</evidence>
<keyword evidence="2" id="KW-1185">Reference proteome</keyword>
<reference evidence="1" key="1">
    <citation type="submission" date="2024-09" db="EMBL/GenBank/DDBJ databases">
        <title>Draft Genome Sequences of Neofusicoccum parvum.</title>
        <authorList>
            <person name="Ashida A."/>
            <person name="Camagna M."/>
            <person name="Tanaka A."/>
            <person name="Takemoto D."/>
        </authorList>
    </citation>
    <scope>NUCLEOTIDE SEQUENCE</scope>
    <source>
        <strain evidence="1">PPO83</strain>
    </source>
</reference>
<accession>A0ACB5S3A8</accession>
<sequence>MAVPESVKIAEDFINGTLIIVPSPLLQVWSTQLSQHLSTDSIKWTKYHGVQRFRSLDEMRHFDIILTTFQTIASEQTHGKHKSSPIFAAHWHRIILDEGRNQTLLSQLVAYGWQPIAFEIALL</sequence>
<name>A0ACB5S3A8_9PEZI</name>
<dbReference type="Proteomes" id="UP001165186">
    <property type="component" value="Unassembled WGS sequence"/>
</dbReference>
<comment type="caution">
    <text evidence="1">The sequence shown here is derived from an EMBL/GenBank/DDBJ whole genome shotgun (WGS) entry which is preliminary data.</text>
</comment>